<dbReference type="Proteomes" id="UP000605846">
    <property type="component" value="Unassembled WGS sequence"/>
</dbReference>
<feature type="compositionally biased region" description="Basic and acidic residues" evidence="1">
    <location>
        <begin position="24"/>
        <end position="38"/>
    </location>
</feature>
<sequence>MKTTAAFAADLLGNIGNADNLGNEDPRESSSKVPENKLEIERKKVDAFERKAKAKQMQAKAIQVEAKVKAMKEFIELGFTKEDAFDHAQQMFGC</sequence>
<evidence type="ECO:0000313" key="3">
    <source>
        <dbReference type="Proteomes" id="UP000605846"/>
    </source>
</evidence>
<keyword evidence="3" id="KW-1185">Reference proteome</keyword>
<accession>A0A8H7ESF5</accession>
<evidence type="ECO:0000313" key="2">
    <source>
        <dbReference type="EMBL" id="KAF7729304.1"/>
    </source>
</evidence>
<dbReference type="AlphaFoldDB" id="A0A8H7ESF5"/>
<gene>
    <name evidence="2" type="ORF">EC973_004560</name>
</gene>
<proteinExistence type="predicted"/>
<name>A0A8H7ESF5_9FUNG</name>
<reference evidence="2" key="1">
    <citation type="submission" date="2020-01" db="EMBL/GenBank/DDBJ databases">
        <title>Genome Sequencing of Three Apophysomyces-Like Fungal Strains Confirms a Novel Fungal Genus in the Mucoromycota with divergent Burkholderia-like Endosymbiotic Bacteria.</title>
        <authorList>
            <person name="Stajich J.E."/>
            <person name="Macias A.M."/>
            <person name="Carter-House D."/>
            <person name="Lovett B."/>
            <person name="Kasson L.R."/>
            <person name="Berry K."/>
            <person name="Grigoriev I."/>
            <person name="Chang Y."/>
            <person name="Spatafora J."/>
            <person name="Kasson M.T."/>
        </authorList>
    </citation>
    <scope>NUCLEOTIDE SEQUENCE</scope>
    <source>
        <strain evidence="2">NRRL A-21654</strain>
    </source>
</reference>
<feature type="region of interest" description="Disordered" evidence="1">
    <location>
        <begin position="14"/>
        <end position="38"/>
    </location>
</feature>
<comment type="caution">
    <text evidence="2">The sequence shown here is derived from an EMBL/GenBank/DDBJ whole genome shotgun (WGS) entry which is preliminary data.</text>
</comment>
<dbReference type="EMBL" id="JABAYA010000026">
    <property type="protein sequence ID" value="KAF7729304.1"/>
    <property type="molecule type" value="Genomic_DNA"/>
</dbReference>
<protein>
    <submittedName>
        <fullName evidence="2">Uncharacterized protein</fullName>
    </submittedName>
</protein>
<evidence type="ECO:0000256" key="1">
    <source>
        <dbReference type="SAM" id="MobiDB-lite"/>
    </source>
</evidence>
<organism evidence="2 3">
    <name type="scientific">Apophysomyces ossiformis</name>
    <dbReference type="NCBI Taxonomy" id="679940"/>
    <lineage>
        <taxon>Eukaryota</taxon>
        <taxon>Fungi</taxon>
        <taxon>Fungi incertae sedis</taxon>
        <taxon>Mucoromycota</taxon>
        <taxon>Mucoromycotina</taxon>
        <taxon>Mucoromycetes</taxon>
        <taxon>Mucorales</taxon>
        <taxon>Mucorineae</taxon>
        <taxon>Mucoraceae</taxon>
        <taxon>Apophysomyces</taxon>
    </lineage>
</organism>